<reference evidence="1 2" key="1">
    <citation type="journal article" date="2007" name="Nature">
        <title>Evolution of genes and genomes on the Drosophila phylogeny.</title>
        <authorList>
            <consortium name="Drosophila 12 Genomes Consortium"/>
            <person name="Clark A.G."/>
            <person name="Eisen M.B."/>
            <person name="Smith D.R."/>
            <person name="Bergman C.M."/>
            <person name="Oliver B."/>
            <person name="Markow T.A."/>
            <person name="Kaufman T.C."/>
            <person name="Kellis M."/>
            <person name="Gelbart W."/>
            <person name="Iyer V.N."/>
            <person name="Pollard D.A."/>
            <person name="Sackton T.B."/>
            <person name="Larracuente A.M."/>
            <person name="Singh N.D."/>
            <person name="Abad J.P."/>
            <person name="Abt D.N."/>
            <person name="Adryan B."/>
            <person name="Aguade M."/>
            <person name="Akashi H."/>
            <person name="Anderson W.W."/>
            <person name="Aquadro C.F."/>
            <person name="Ardell D.H."/>
            <person name="Arguello R."/>
            <person name="Artieri C.G."/>
            <person name="Barbash D.A."/>
            <person name="Barker D."/>
            <person name="Barsanti P."/>
            <person name="Batterham P."/>
            <person name="Batzoglou S."/>
            <person name="Begun D."/>
            <person name="Bhutkar A."/>
            <person name="Blanco E."/>
            <person name="Bosak S.A."/>
            <person name="Bradley R.K."/>
            <person name="Brand A.D."/>
            <person name="Brent M.R."/>
            <person name="Brooks A.N."/>
            <person name="Brown R.H."/>
            <person name="Butlin R.K."/>
            <person name="Caggese C."/>
            <person name="Calvi B.R."/>
            <person name="Bernardo de Carvalho A."/>
            <person name="Caspi A."/>
            <person name="Castrezana S."/>
            <person name="Celniker S.E."/>
            <person name="Chang J.L."/>
            <person name="Chapple C."/>
            <person name="Chatterji S."/>
            <person name="Chinwalla A."/>
            <person name="Civetta A."/>
            <person name="Clifton S.W."/>
            <person name="Comeron J.M."/>
            <person name="Costello J.C."/>
            <person name="Coyne J.A."/>
            <person name="Daub J."/>
            <person name="David R.G."/>
            <person name="Delcher A.L."/>
            <person name="Delehaunty K."/>
            <person name="Do C.B."/>
            <person name="Ebling H."/>
            <person name="Edwards K."/>
            <person name="Eickbush T."/>
            <person name="Evans J.D."/>
            <person name="Filipski A."/>
            <person name="Findeiss S."/>
            <person name="Freyhult E."/>
            <person name="Fulton L."/>
            <person name="Fulton R."/>
            <person name="Garcia A.C."/>
            <person name="Gardiner A."/>
            <person name="Garfield D.A."/>
            <person name="Garvin B.E."/>
            <person name="Gibson G."/>
            <person name="Gilbert D."/>
            <person name="Gnerre S."/>
            <person name="Godfrey J."/>
            <person name="Good R."/>
            <person name="Gotea V."/>
            <person name="Gravely B."/>
            <person name="Greenberg A.J."/>
            <person name="Griffiths-Jones S."/>
            <person name="Gross S."/>
            <person name="Guigo R."/>
            <person name="Gustafson E.A."/>
            <person name="Haerty W."/>
            <person name="Hahn M.W."/>
            <person name="Halligan D.L."/>
            <person name="Halpern A.L."/>
            <person name="Halter G.M."/>
            <person name="Han M.V."/>
            <person name="Heger A."/>
            <person name="Hillier L."/>
            <person name="Hinrichs A.S."/>
            <person name="Holmes I."/>
            <person name="Hoskins R.A."/>
            <person name="Hubisz M.J."/>
            <person name="Hultmark D."/>
            <person name="Huntley M.A."/>
            <person name="Jaffe D.B."/>
            <person name="Jagadeeshan S."/>
            <person name="Jeck W.R."/>
            <person name="Johnson J."/>
            <person name="Jones C.D."/>
            <person name="Jordan W.C."/>
            <person name="Karpen G.H."/>
            <person name="Kataoka E."/>
            <person name="Keightley P.D."/>
            <person name="Kheradpour P."/>
            <person name="Kirkness E.F."/>
            <person name="Koerich L.B."/>
            <person name="Kristiansen K."/>
            <person name="Kudrna D."/>
            <person name="Kulathinal R.J."/>
            <person name="Kumar S."/>
            <person name="Kwok R."/>
            <person name="Lander E."/>
            <person name="Langley C.H."/>
            <person name="Lapoint R."/>
            <person name="Lazzaro B.P."/>
            <person name="Lee S.J."/>
            <person name="Levesque L."/>
            <person name="Li R."/>
            <person name="Lin C.F."/>
            <person name="Lin M.F."/>
            <person name="Lindblad-Toh K."/>
            <person name="Llopart A."/>
            <person name="Long M."/>
            <person name="Low L."/>
            <person name="Lozovsky E."/>
            <person name="Lu J."/>
            <person name="Luo M."/>
            <person name="Machado C.A."/>
            <person name="Makalowski W."/>
            <person name="Marzo M."/>
            <person name="Matsuda M."/>
            <person name="Matzkin L."/>
            <person name="McAllister B."/>
            <person name="McBride C.S."/>
            <person name="McKernan B."/>
            <person name="McKernan K."/>
            <person name="Mendez-Lago M."/>
            <person name="Minx P."/>
            <person name="Mollenhauer M.U."/>
            <person name="Montooth K."/>
            <person name="Mount S.M."/>
            <person name="Mu X."/>
            <person name="Myers E."/>
            <person name="Negre B."/>
            <person name="Newfeld S."/>
            <person name="Nielsen R."/>
            <person name="Noor M.A."/>
            <person name="O'Grady P."/>
            <person name="Pachter L."/>
            <person name="Papaceit M."/>
            <person name="Parisi M.J."/>
            <person name="Parisi M."/>
            <person name="Parts L."/>
            <person name="Pedersen J.S."/>
            <person name="Pesole G."/>
            <person name="Phillippy A.M."/>
            <person name="Ponting C.P."/>
            <person name="Pop M."/>
            <person name="Porcelli D."/>
            <person name="Powell J.R."/>
            <person name="Prohaska S."/>
            <person name="Pruitt K."/>
            <person name="Puig M."/>
            <person name="Quesneville H."/>
            <person name="Ram K.R."/>
            <person name="Rand D."/>
            <person name="Rasmussen M.D."/>
            <person name="Reed L.K."/>
            <person name="Reenan R."/>
            <person name="Reily A."/>
            <person name="Remington K.A."/>
            <person name="Rieger T.T."/>
            <person name="Ritchie M.G."/>
            <person name="Robin C."/>
            <person name="Rogers Y.H."/>
            <person name="Rohde C."/>
            <person name="Rozas J."/>
            <person name="Rubenfield M.J."/>
            <person name="Ruiz A."/>
            <person name="Russo S."/>
            <person name="Salzberg S.L."/>
            <person name="Sanchez-Gracia A."/>
            <person name="Saranga D.J."/>
            <person name="Sato H."/>
            <person name="Schaeffer S.W."/>
            <person name="Schatz M.C."/>
            <person name="Schlenke T."/>
            <person name="Schwartz R."/>
            <person name="Segarra C."/>
            <person name="Singh R.S."/>
            <person name="Sirot L."/>
            <person name="Sirota M."/>
            <person name="Sisneros N.B."/>
            <person name="Smith C.D."/>
            <person name="Smith T.F."/>
            <person name="Spieth J."/>
            <person name="Stage D.E."/>
            <person name="Stark A."/>
            <person name="Stephan W."/>
            <person name="Strausberg R.L."/>
            <person name="Strempel S."/>
            <person name="Sturgill D."/>
            <person name="Sutton G."/>
            <person name="Sutton G.G."/>
            <person name="Tao W."/>
            <person name="Teichmann S."/>
            <person name="Tobari Y.N."/>
            <person name="Tomimura Y."/>
            <person name="Tsolas J.M."/>
            <person name="Valente V.L."/>
            <person name="Venter E."/>
            <person name="Venter J.C."/>
            <person name="Vicario S."/>
            <person name="Vieira F.G."/>
            <person name="Vilella A.J."/>
            <person name="Villasante A."/>
            <person name="Walenz B."/>
            <person name="Wang J."/>
            <person name="Wasserman M."/>
            <person name="Watts T."/>
            <person name="Wilson D."/>
            <person name="Wilson R.K."/>
            <person name="Wing R.A."/>
            <person name="Wolfner M.F."/>
            <person name="Wong A."/>
            <person name="Wong G.K."/>
            <person name="Wu C.I."/>
            <person name="Wu G."/>
            <person name="Yamamoto D."/>
            <person name="Yang H.P."/>
            <person name="Yang S.P."/>
            <person name="Yorke J.A."/>
            <person name="Yoshida K."/>
            <person name="Zdobnov E."/>
            <person name="Zhang P."/>
            <person name="Zhang Y."/>
            <person name="Zimin A.V."/>
            <person name="Baldwin J."/>
            <person name="Abdouelleil A."/>
            <person name="Abdulkadir J."/>
            <person name="Abebe A."/>
            <person name="Abera B."/>
            <person name="Abreu J."/>
            <person name="Acer S.C."/>
            <person name="Aftuck L."/>
            <person name="Alexander A."/>
            <person name="An P."/>
            <person name="Anderson E."/>
            <person name="Anderson S."/>
            <person name="Arachi H."/>
            <person name="Azer M."/>
            <person name="Bachantsang P."/>
            <person name="Barry A."/>
            <person name="Bayul T."/>
            <person name="Berlin A."/>
            <person name="Bessette D."/>
            <person name="Bloom T."/>
            <person name="Blye J."/>
            <person name="Boguslavskiy L."/>
            <person name="Bonnet C."/>
            <person name="Boukhgalter B."/>
            <person name="Bourzgui I."/>
            <person name="Brown A."/>
            <person name="Cahill P."/>
            <person name="Channer S."/>
            <person name="Cheshatsang Y."/>
            <person name="Chuda L."/>
            <person name="Citroen M."/>
            <person name="Collymore A."/>
            <person name="Cooke P."/>
            <person name="Costello M."/>
            <person name="D'Aco K."/>
            <person name="Daza R."/>
            <person name="De Haan G."/>
            <person name="DeGray S."/>
            <person name="DeMaso C."/>
            <person name="Dhargay N."/>
            <person name="Dooley K."/>
            <person name="Dooley E."/>
            <person name="Doricent M."/>
            <person name="Dorje P."/>
            <person name="Dorjee K."/>
            <person name="Dupes A."/>
            <person name="Elong R."/>
            <person name="Falk J."/>
            <person name="Farina A."/>
            <person name="Faro S."/>
            <person name="Ferguson D."/>
            <person name="Fisher S."/>
            <person name="Foley C.D."/>
            <person name="Franke A."/>
            <person name="Friedrich D."/>
            <person name="Gadbois L."/>
            <person name="Gearin G."/>
            <person name="Gearin C.R."/>
            <person name="Giannoukos G."/>
            <person name="Goode T."/>
            <person name="Graham J."/>
            <person name="Grandbois E."/>
            <person name="Grewal S."/>
            <person name="Gyaltsen K."/>
            <person name="Hafez N."/>
            <person name="Hagos B."/>
            <person name="Hall J."/>
            <person name="Henson C."/>
            <person name="Hollinger A."/>
            <person name="Honan T."/>
            <person name="Huard M.D."/>
            <person name="Hughes L."/>
            <person name="Hurhula B."/>
            <person name="Husby M.E."/>
            <person name="Kamat A."/>
            <person name="Kanga B."/>
            <person name="Kashin S."/>
            <person name="Khazanovich D."/>
            <person name="Kisner P."/>
            <person name="Lance K."/>
            <person name="Lara M."/>
            <person name="Lee W."/>
            <person name="Lennon N."/>
            <person name="Letendre F."/>
            <person name="LeVine R."/>
            <person name="Lipovsky A."/>
            <person name="Liu X."/>
            <person name="Liu J."/>
            <person name="Liu S."/>
            <person name="Lokyitsang T."/>
            <person name="Lokyitsang Y."/>
            <person name="Lubonja R."/>
            <person name="Lui A."/>
            <person name="MacDonald P."/>
            <person name="Magnisalis V."/>
            <person name="Maru K."/>
            <person name="Matthews C."/>
            <person name="McCusker W."/>
            <person name="McDonough S."/>
            <person name="Mehta T."/>
            <person name="Meldrim J."/>
            <person name="Meneus L."/>
            <person name="Mihai O."/>
            <person name="Mihalev A."/>
            <person name="Mihova T."/>
            <person name="Mittelman R."/>
            <person name="Mlenga V."/>
            <person name="Montmayeur A."/>
            <person name="Mulrain L."/>
            <person name="Navidi A."/>
            <person name="Naylor J."/>
            <person name="Negash T."/>
            <person name="Nguyen T."/>
            <person name="Nguyen N."/>
            <person name="Nicol R."/>
            <person name="Norbu C."/>
            <person name="Norbu N."/>
            <person name="Novod N."/>
            <person name="O'Neill B."/>
            <person name="Osman S."/>
            <person name="Markiewicz E."/>
            <person name="Oyono O.L."/>
            <person name="Patti C."/>
            <person name="Phunkhang P."/>
            <person name="Pierre F."/>
            <person name="Priest M."/>
            <person name="Raghuraman S."/>
            <person name="Rege F."/>
            <person name="Reyes R."/>
            <person name="Rise C."/>
            <person name="Rogov P."/>
            <person name="Ross K."/>
            <person name="Ryan E."/>
            <person name="Settipalli S."/>
            <person name="Shea T."/>
            <person name="Sherpa N."/>
            <person name="Shi L."/>
            <person name="Shih D."/>
            <person name="Sparrow T."/>
            <person name="Spaulding J."/>
            <person name="Stalker J."/>
            <person name="Stange-Thomann N."/>
            <person name="Stavropoulos S."/>
            <person name="Stone C."/>
            <person name="Strader C."/>
            <person name="Tesfaye S."/>
            <person name="Thomson T."/>
            <person name="Thoulutsang Y."/>
            <person name="Thoulutsang D."/>
            <person name="Topham K."/>
            <person name="Topping I."/>
            <person name="Tsamla T."/>
            <person name="Vassiliev H."/>
            <person name="Vo A."/>
            <person name="Wangchuk T."/>
            <person name="Wangdi T."/>
            <person name="Weiand M."/>
            <person name="Wilkinson J."/>
            <person name="Wilson A."/>
            <person name="Yadav S."/>
            <person name="Young G."/>
            <person name="Yu Q."/>
            <person name="Zembek L."/>
            <person name="Zhong D."/>
            <person name="Zimmer A."/>
            <person name="Zwirko Z."/>
            <person name="Jaffe D.B."/>
            <person name="Alvarez P."/>
            <person name="Brockman W."/>
            <person name="Butler J."/>
            <person name="Chin C."/>
            <person name="Gnerre S."/>
            <person name="Grabherr M."/>
            <person name="Kleber M."/>
            <person name="Mauceli E."/>
            <person name="MacCallum I."/>
        </authorList>
    </citation>
    <scope>NUCLEOTIDE SEQUENCE [LARGE SCALE GENOMIC DNA]</scope>
    <source>
        <strain evidence="2">Tucson 14024-0371.13</strain>
    </source>
</reference>
<dbReference type="OMA" id="HYSHRIC"/>
<dbReference type="SMR" id="B3MAU6"/>
<dbReference type="GO" id="GO:0003676">
    <property type="term" value="F:nucleic acid binding"/>
    <property type="evidence" value="ECO:0007669"/>
    <property type="project" value="InterPro"/>
</dbReference>
<dbReference type="eggNOG" id="KOG2405">
    <property type="taxonomic scope" value="Eukaryota"/>
</dbReference>
<proteinExistence type="predicted"/>
<dbReference type="GO" id="GO:1990923">
    <property type="term" value="C:PET complex"/>
    <property type="evidence" value="ECO:0007669"/>
    <property type="project" value="TreeGrafter"/>
</dbReference>
<keyword evidence="2" id="KW-1185">Reference proteome</keyword>
<dbReference type="AlphaFoldDB" id="B3MAU6"/>
<sequence length="293" mass="33481">MPVSEGEESDASFYSASDKVSENSKACIPLEEHELENLKKKLQRIVYIQHTDRNYHHALADMRDQTILSLLVEPSFYGRHHKTSVVVVATANETYVFDVQALGGTIHPEFRFILEAKRPRKVVHYSHRIGDHFNHRHGIRLGGICDSFTALCLARRERTPRTLPEAVSLVFGLPLEKLLCKEVSGSRESLRNFIARPLTHSQLRYLARLAILQLKMHDRLIYDNICAEVQHMTLDFNQIYTGDAYAALQMGPTSHHGFESIDHCYKINTEELASPTAIKKINGHQLDHEKCQM</sequence>
<accession>B3MAU6</accession>
<name>B3MAU6_DROAN</name>
<dbReference type="KEGG" id="dan:6507258"/>
<dbReference type="InterPro" id="IPR036397">
    <property type="entry name" value="RNaseH_sf"/>
</dbReference>
<dbReference type="Proteomes" id="UP000007801">
    <property type="component" value="Unassembled WGS sequence"/>
</dbReference>
<evidence type="ECO:0008006" key="3">
    <source>
        <dbReference type="Google" id="ProtNLM"/>
    </source>
</evidence>
<dbReference type="PANTHER" id="PTHR46628:SF1">
    <property type="entry name" value="PIRNA BIOGENESIS PROTEIN EXD1"/>
    <property type="match status" value="1"/>
</dbReference>
<dbReference type="GO" id="GO:0034587">
    <property type="term" value="P:piRNA processing"/>
    <property type="evidence" value="ECO:0007669"/>
    <property type="project" value="TreeGrafter"/>
</dbReference>
<dbReference type="FunCoup" id="B3MAU6">
    <property type="interactions" value="7"/>
</dbReference>
<dbReference type="PhylomeDB" id="B3MAU6"/>
<dbReference type="EMBL" id="CH902618">
    <property type="protein sequence ID" value="EDV39180.1"/>
    <property type="molecule type" value="Genomic_DNA"/>
</dbReference>
<dbReference type="OrthoDB" id="26838at2759"/>
<dbReference type="SUPFAM" id="SSF53098">
    <property type="entry name" value="Ribonuclease H-like"/>
    <property type="match status" value="1"/>
</dbReference>
<evidence type="ECO:0000313" key="2">
    <source>
        <dbReference type="Proteomes" id="UP000007801"/>
    </source>
</evidence>
<dbReference type="PANTHER" id="PTHR46628">
    <property type="entry name" value="PIRNA BIOGENESIS PROTEIN EXD1"/>
    <property type="match status" value="1"/>
</dbReference>
<protein>
    <recommendedName>
        <fullName evidence="3">3'-5' exonuclease domain-containing protein</fullName>
    </recommendedName>
</protein>
<organism evidence="1 2">
    <name type="scientific">Drosophila ananassae</name>
    <name type="common">Fruit fly</name>
    <dbReference type="NCBI Taxonomy" id="7217"/>
    <lineage>
        <taxon>Eukaryota</taxon>
        <taxon>Metazoa</taxon>
        <taxon>Ecdysozoa</taxon>
        <taxon>Arthropoda</taxon>
        <taxon>Hexapoda</taxon>
        <taxon>Insecta</taxon>
        <taxon>Pterygota</taxon>
        <taxon>Neoptera</taxon>
        <taxon>Endopterygota</taxon>
        <taxon>Diptera</taxon>
        <taxon>Brachycera</taxon>
        <taxon>Muscomorpha</taxon>
        <taxon>Ephydroidea</taxon>
        <taxon>Drosophilidae</taxon>
        <taxon>Drosophila</taxon>
        <taxon>Sophophora</taxon>
    </lineage>
</organism>
<dbReference type="HOGENOM" id="CLU_987886_0_0_1"/>
<dbReference type="Gene3D" id="3.30.420.10">
    <property type="entry name" value="Ribonuclease H-like superfamily/Ribonuclease H"/>
    <property type="match status" value="1"/>
</dbReference>
<dbReference type="STRING" id="7217.B3MAU6"/>
<dbReference type="InParanoid" id="B3MAU6"/>
<dbReference type="GeneID" id="6507258"/>
<dbReference type="InterPro" id="IPR052144">
    <property type="entry name" value="piRNA_biogenesis_EXD1"/>
</dbReference>
<dbReference type="InterPro" id="IPR012337">
    <property type="entry name" value="RNaseH-like_sf"/>
</dbReference>
<gene>
    <name evidence="1" type="primary">Dana\GF24627</name>
    <name evidence="1" type="synonym">dana_GLEANR_9335</name>
    <name evidence="1" type="ORF">GF24627</name>
</gene>
<evidence type="ECO:0000313" key="1">
    <source>
        <dbReference type="EMBL" id="EDV39180.1"/>
    </source>
</evidence>